<proteinExistence type="predicted"/>
<sequence length="166" mass="17583">MSHAYPPIGPDPTPELLFVGSLLFADTEHVKPVLELVADDDLDQVYLRPVLAVIRDLVAADRLHDGAVVGGELQRRGALAGESGRLTLRALADASTSGAVANHSAPPCYAAAVVADAYRRRFETAGHALAEAAMDFAEDDLLPLLRSVGTEAVRHAERLAKLRGVA</sequence>
<evidence type="ECO:0000313" key="1">
    <source>
        <dbReference type="EMBL" id="QOW00623.1"/>
    </source>
</evidence>
<dbReference type="RefSeq" id="WP_193903645.1">
    <property type="nucleotide sequence ID" value="NZ_CP063450.1"/>
</dbReference>
<keyword evidence="2" id="KW-1185">Reference proteome</keyword>
<dbReference type="EMBL" id="CP063450">
    <property type="protein sequence ID" value="QOW00623.1"/>
    <property type="molecule type" value="Genomic_DNA"/>
</dbReference>
<reference evidence="1 2" key="1">
    <citation type="submission" date="2020-10" db="EMBL/GenBank/DDBJ databases">
        <title>Whole genome sequence of oil-degrading bacteria Rhodococcus pyridinivorans strain 5Ap.</title>
        <authorList>
            <person name="Akhremchuk A.E."/>
            <person name="Valentovich L.N."/>
            <person name="Charniauskaya M.I."/>
            <person name="Bukliarevich H.A."/>
            <person name="Titok M.A."/>
        </authorList>
    </citation>
    <scope>NUCLEOTIDE SEQUENCE [LARGE SCALE GENOMIC DNA]</scope>
    <source>
        <strain evidence="1 2">5Ap</strain>
    </source>
</reference>
<dbReference type="AlphaFoldDB" id="A0A7M2XTI6"/>
<protein>
    <submittedName>
        <fullName evidence="1">Uncharacterized protein</fullName>
    </submittedName>
</protein>
<dbReference type="Gene3D" id="1.10.860.10">
    <property type="entry name" value="DNAb Helicase, Chain A"/>
    <property type="match status" value="1"/>
</dbReference>
<organism evidence="1 2">
    <name type="scientific">Rhodococcus pyridinivorans</name>
    <dbReference type="NCBI Taxonomy" id="103816"/>
    <lineage>
        <taxon>Bacteria</taxon>
        <taxon>Bacillati</taxon>
        <taxon>Actinomycetota</taxon>
        <taxon>Actinomycetes</taxon>
        <taxon>Mycobacteriales</taxon>
        <taxon>Nocardiaceae</taxon>
        <taxon>Rhodococcus</taxon>
    </lineage>
</organism>
<name>A0A7M2XTI6_9NOCA</name>
<dbReference type="InterPro" id="IPR016136">
    <property type="entry name" value="DNA_helicase_N/primase_C"/>
</dbReference>
<evidence type="ECO:0000313" key="2">
    <source>
        <dbReference type="Proteomes" id="UP000593818"/>
    </source>
</evidence>
<gene>
    <name evidence="1" type="ORF">INP59_10060</name>
</gene>
<accession>A0A7M2XTI6</accession>
<dbReference type="Proteomes" id="UP000593818">
    <property type="component" value="Chromosome"/>
</dbReference>